<evidence type="ECO:0000313" key="3">
    <source>
        <dbReference type="Proteomes" id="UP000807115"/>
    </source>
</evidence>
<organism evidence="2 3">
    <name type="scientific">Sorghum bicolor</name>
    <name type="common">Sorghum</name>
    <name type="synonym">Sorghum vulgare</name>
    <dbReference type="NCBI Taxonomy" id="4558"/>
    <lineage>
        <taxon>Eukaryota</taxon>
        <taxon>Viridiplantae</taxon>
        <taxon>Streptophyta</taxon>
        <taxon>Embryophyta</taxon>
        <taxon>Tracheophyta</taxon>
        <taxon>Spermatophyta</taxon>
        <taxon>Magnoliopsida</taxon>
        <taxon>Liliopsida</taxon>
        <taxon>Poales</taxon>
        <taxon>Poaceae</taxon>
        <taxon>PACMAD clade</taxon>
        <taxon>Panicoideae</taxon>
        <taxon>Andropogonodae</taxon>
        <taxon>Andropogoneae</taxon>
        <taxon>Sorghinae</taxon>
        <taxon>Sorghum</taxon>
    </lineage>
</organism>
<name>A0A921U1C3_SORBI</name>
<dbReference type="Proteomes" id="UP000807115">
    <property type="component" value="Chromosome 10"/>
</dbReference>
<evidence type="ECO:0000256" key="1">
    <source>
        <dbReference type="SAM" id="MobiDB-lite"/>
    </source>
</evidence>
<dbReference type="AlphaFoldDB" id="A0A921U1C3"/>
<protein>
    <submittedName>
        <fullName evidence="2">Uncharacterized protein</fullName>
    </submittedName>
</protein>
<dbReference type="EMBL" id="CM027689">
    <property type="protein sequence ID" value="KAG0515007.1"/>
    <property type="molecule type" value="Genomic_DNA"/>
</dbReference>
<proteinExistence type="predicted"/>
<comment type="caution">
    <text evidence="2">The sequence shown here is derived from an EMBL/GenBank/DDBJ whole genome shotgun (WGS) entry which is preliminary data.</text>
</comment>
<accession>A0A921U1C3</accession>
<feature type="compositionally biased region" description="Low complexity" evidence="1">
    <location>
        <begin position="56"/>
        <end position="82"/>
    </location>
</feature>
<sequence>MANRSSPEEMTSAGLPSPRFTASVHLISAVPERCLPLLSPVRQLLEPLRRHDRRSPTMAARAMAATSGGGARSSSATLASRAGRVRHHVPDVAVRHAIPRLHLLSPCRRST</sequence>
<gene>
    <name evidence="2" type="ORF">BDA96_10G241600</name>
</gene>
<reference evidence="2" key="2">
    <citation type="submission" date="2020-10" db="EMBL/GenBank/DDBJ databases">
        <authorList>
            <person name="Cooper E.A."/>
            <person name="Brenton Z.W."/>
            <person name="Flinn B.S."/>
            <person name="Jenkins J."/>
            <person name="Shu S."/>
            <person name="Flowers D."/>
            <person name="Luo F."/>
            <person name="Wang Y."/>
            <person name="Xia P."/>
            <person name="Barry K."/>
            <person name="Daum C."/>
            <person name="Lipzen A."/>
            <person name="Yoshinaga Y."/>
            <person name="Schmutz J."/>
            <person name="Saski C."/>
            <person name="Vermerris W."/>
            <person name="Kresovich S."/>
        </authorList>
    </citation>
    <scope>NUCLEOTIDE SEQUENCE</scope>
</reference>
<reference evidence="2" key="1">
    <citation type="journal article" date="2019" name="BMC Genomics">
        <title>A new reference genome for Sorghum bicolor reveals high levels of sequence similarity between sweet and grain genotypes: implications for the genetics of sugar metabolism.</title>
        <authorList>
            <person name="Cooper E.A."/>
            <person name="Brenton Z.W."/>
            <person name="Flinn B.S."/>
            <person name="Jenkins J."/>
            <person name="Shu S."/>
            <person name="Flowers D."/>
            <person name="Luo F."/>
            <person name="Wang Y."/>
            <person name="Xia P."/>
            <person name="Barry K."/>
            <person name="Daum C."/>
            <person name="Lipzen A."/>
            <person name="Yoshinaga Y."/>
            <person name="Schmutz J."/>
            <person name="Saski C."/>
            <person name="Vermerris W."/>
            <person name="Kresovich S."/>
        </authorList>
    </citation>
    <scope>NUCLEOTIDE SEQUENCE</scope>
</reference>
<evidence type="ECO:0000313" key="2">
    <source>
        <dbReference type="EMBL" id="KAG0515007.1"/>
    </source>
</evidence>
<feature type="region of interest" description="Disordered" evidence="1">
    <location>
        <begin position="49"/>
        <end position="83"/>
    </location>
</feature>